<comment type="cofactor">
    <cofactor evidence="1">
        <name>Mg(2+)</name>
        <dbReference type="ChEBI" id="CHEBI:18420"/>
    </cofactor>
</comment>
<dbReference type="EC" id="2.7.7.24" evidence="3"/>
<comment type="similarity">
    <text evidence="2">Belongs to the glucose-1-phosphate thymidylyltransferase family.</text>
</comment>
<dbReference type="GO" id="GO:0046872">
    <property type="term" value="F:metal ion binding"/>
    <property type="evidence" value="ECO:0007669"/>
    <property type="project" value="UniProtKB-KW"/>
</dbReference>
<keyword evidence="4" id="KW-0808">Transferase</keyword>
<name>A0A662D5X1_UNCAE</name>
<evidence type="ECO:0000256" key="1">
    <source>
        <dbReference type="ARBA" id="ARBA00001946"/>
    </source>
</evidence>
<evidence type="ECO:0000256" key="6">
    <source>
        <dbReference type="ARBA" id="ARBA00022723"/>
    </source>
</evidence>
<proteinExistence type="inferred from homology"/>
<dbReference type="Pfam" id="PF00483">
    <property type="entry name" value="NTP_transferase"/>
    <property type="match status" value="1"/>
</dbReference>
<dbReference type="PANTHER" id="PTHR43532">
    <property type="entry name" value="GLUCOSE-1-PHOSPHATE THYMIDYLYLTRANSFERASE"/>
    <property type="match status" value="1"/>
</dbReference>
<dbReference type="Proteomes" id="UP000280417">
    <property type="component" value="Unassembled WGS sequence"/>
</dbReference>
<evidence type="ECO:0000256" key="7">
    <source>
        <dbReference type="ARBA" id="ARBA00022842"/>
    </source>
</evidence>
<dbReference type="InterPro" id="IPR036291">
    <property type="entry name" value="NAD(P)-bd_dom_sf"/>
</dbReference>
<evidence type="ECO:0000256" key="3">
    <source>
        <dbReference type="ARBA" id="ARBA00012461"/>
    </source>
</evidence>
<keyword evidence="5" id="KW-0548">Nucleotidyltransferase</keyword>
<sequence>MKGLILSGGHGTRLRPITYSQQKQLIPVANKPILFYAIEDIIEAGIEDIRIIVGRPSSPYSASKACADMLILSYVKTYKLNAVITRCTNNYGPYQ</sequence>
<dbReference type="AlphaFoldDB" id="A0A662D5X1"/>
<dbReference type="GO" id="GO:0008879">
    <property type="term" value="F:glucose-1-phosphate thymidylyltransferase activity"/>
    <property type="evidence" value="ECO:0007669"/>
    <property type="project" value="UniProtKB-EC"/>
</dbReference>
<accession>A0A662D5X1</accession>
<feature type="domain" description="Nucleotidyl transferase" evidence="9">
    <location>
        <begin position="2"/>
        <end position="58"/>
    </location>
</feature>
<evidence type="ECO:0000259" key="9">
    <source>
        <dbReference type="Pfam" id="PF00483"/>
    </source>
</evidence>
<dbReference type="EMBL" id="QMQA01000311">
    <property type="protein sequence ID" value="RLE10747.1"/>
    <property type="molecule type" value="Genomic_DNA"/>
</dbReference>
<dbReference type="PANTHER" id="PTHR43532:SF1">
    <property type="entry name" value="GLUCOSE-1-PHOSPHATE THYMIDYLYLTRANSFERASE 1"/>
    <property type="match status" value="1"/>
</dbReference>
<dbReference type="InterPro" id="IPR029044">
    <property type="entry name" value="Nucleotide-diphossugar_trans"/>
</dbReference>
<organism evidence="10 11">
    <name type="scientific">Aerophobetes bacterium</name>
    <dbReference type="NCBI Taxonomy" id="2030807"/>
    <lineage>
        <taxon>Bacteria</taxon>
        <taxon>Candidatus Aerophobota</taxon>
    </lineage>
</organism>
<comment type="caution">
    <text evidence="10">The sequence shown here is derived from an EMBL/GenBank/DDBJ whole genome shotgun (WGS) entry which is preliminary data.</text>
</comment>
<dbReference type="InterPro" id="IPR005835">
    <property type="entry name" value="NTP_transferase_dom"/>
</dbReference>
<dbReference type="SUPFAM" id="SSF51735">
    <property type="entry name" value="NAD(P)-binding Rossmann-fold domains"/>
    <property type="match status" value="1"/>
</dbReference>
<dbReference type="Gene3D" id="3.90.550.10">
    <property type="entry name" value="Spore Coat Polysaccharide Biosynthesis Protein SpsA, Chain A"/>
    <property type="match status" value="1"/>
</dbReference>
<comment type="catalytic activity">
    <reaction evidence="8">
        <text>dTTP + alpha-D-glucose 1-phosphate + H(+) = dTDP-alpha-D-glucose + diphosphate</text>
        <dbReference type="Rhea" id="RHEA:15225"/>
        <dbReference type="ChEBI" id="CHEBI:15378"/>
        <dbReference type="ChEBI" id="CHEBI:33019"/>
        <dbReference type="ChEBI" id="CHEBI:37568"/>
        <dbReference type="ChEBI" id="CHEBI:57477"/>
        <dbReference type="ChEBI" id="CHEBI:58601"/>
        <dbReference type="EC" id="2.7.7.24"/>
    </reaction>
</comment>
<evidence type="ECO:0000256" key="4">
    <source>
        <dbReference type="ARBA" id="ARBA00022679"/>
    </source>
</evidence>
<evidence type="ECO:0000313" key="11">
    <source>
        <dbReference type="Proteomes" id="UP000280417"/>
    </source>
</evidence>
<evidence type="ECO:0000256" key="8">
    <source>
        <dbReference type="ARBA" id="ARBA00049336"/>
    </source>
</evidence>
<keyword evidence="7" id="KW-0460">Magnesium</keyword>
<keyword evidence="6" id="KW-0479">Metal-binding</keyword>
<dbReference type="SUPFAM" id="SSF53448">
    <property type="entry name" value="Nucleotide-diphospho-sugar transferases"/>
    <property type="match status" value="1"/>
</dbReference>
<evidence type="ECO:0000256" key="5">
    <source>
        <dbReference type="ARBA" id="ARBA00022695"/>
    </source>
</evidence>
<feature type="non-terminal residue" evidence="10">
    <location>
        <position position="95"/>
    </location>
</feature>
<reference evidence="10 11" key="1">
    <citation type="submission" date="2018-06" db="EMBL/GenBank/DDBJ databases">
        <title>Extensive metabolic versatility and redundancy in microbially diverse, dynamic hydrothermal sediments.</title>
        <authorList>
            <person name="Dombrowski N."/>
            <person name="Teske A."/>
            <person name="Baker B.J."/>
        </authorList>
    </citation>
    <scope>NUCLEOTIDE SEQUENCE [LARGE SCALE GENOMIC DNA]</scope>
    <source>
        <strain evidence="10">B3_G15</strain>
    </source>
</reference>
<evidence type="ECO:0000256" key="2">
    <source>
        <dbReference type="ARBA" id="ARBA00010480"/>
    </source>
</evidence>
<protein>
    <recommendedName>
        <fullName evidence="3">glucose-1-phosphate thymidylyltransferase</fullName>
        <ecNumber evidence="3">2.7.7.24</ecNumber>
    </recommendedName>
</protein>
<gene>
    <name evidence="10" type="ORF">DRJ04_09025</name>
</gene>
<evidence type="ECO:0000313" key="10">
    <source>
        <dbReference type="EMBL" id="RLE10747.1"/>
    </source>
</evidence>
<dbReference type="InterPro" id="IPR005907">
    <property type="entry name" value="G1P_thy_trans_s"/>
</dbReference>